<keyword evidence="2" id="KW-1185">Reference proteome</keyword>
<dbReference type="AlphaFoldDB" id="A0A9Q3IHN1"/>
<accession>A0A9Q3IHN1</accession>
<dbReference type="Proteomes" id="UP000765509">
    <property type="component" value="Unassembled WGS sequence"/>
</dbReference>
<organism evidence="1 2">
    <name type="scientific">Austropuccinia psidii MF-1</name>
    <dbReference type="NCBI Taxonomy" id="1389203"/>
    <lineage>
        <taxon>Eukaryota</taxon>
        <taxon>Fungi</taxon>
        <taxon>Dikarya</taxon>
        <taxon>Basidiomycota</taxon>
        <taxon>Pucciniomycotina</taxon>
        <taxon>Pucciniomycetes</taxon>
        <taxon>Pucciniales</taxon>
        <taxon>Sphaerophragmiaceae</taxon>
        <taxon>Austropuccinia</taxon>
    </lineage>
</organism>
<evidence type="ECO:0000313" key="1">
    <source>
        <dbReference type="EMBL" id="MBW0539455.1"/>
    </source>
</evidence>
<proteinExistence type="predicted"/>
<gene>
    <name evidence="1" type="ORF">O181_079170</name>
</gene>
<name>A0A9Q3IHN1_9BASI</name>
<reference evidence="1" key="1">
    <citation type="submission" date="2021-03" db="EMBL/GenBank/DDBJ databases">
        <title>Draft genome sequence of rust myrtle Austropuccinia psidii MF-1, a brazilian biotype.</title>
        <authorList>
            <person name="Quecine M.C."/>
            <person name="Pachon D.M.R."/>
            <person name="Bonatelli M.L."/>
            <person name="Correr F.H."/>
            <person name="Franceschini L.M."/>
            <person name="Leite T.F."/>
            <person name="Margarido G.R.A."/>
            <person name="Almeida C.A."/>
            <person name="Ferrarezi J.A."/>
            <person name="Labate C.A."/>
        </authorList>
    </citation>
    <scope>NUCLEOTIDE SEQUENCE</scope>
    <source>
        <strain evidence="1">MF-1</strain>
    </source>
</reference>
<sequence>MTWPSKKLRLVFFPQVLFKNQLNAVRANPEINNPYADKWEEKLTHFNSKLSYLAGLTDESPQRNSPCEMRKKTLLLGGDTPKTQSFKIFKKLVSLFKSSATAQKAAQSKVNHYADRFVVTPGKSFKHRKGELPEKFWLLSSASSSKTYTKCDTQALVHELSICVDSFSSEMENIETPVEIYLLGCAGTSFIFRAVEYLYRFELITQQQMRGFFENEEASKRAAYAMTSYGGVLRHDLWSKIHYMNPDWLERENSKPSFLATCLASFDNNLQKQFNHWLFVHLFNKLQQNLESEMNTSTFTSIGRYFAISPREFPFLFRLHEEESMIHIHSSLNFFQRQIFENKEVKKEEFLVNLQFLKFLTKYYPDIMRKCFQSNEQYGNFKFKITWAYAALDVNRPVNPEHLEQHTKFIERYAKLHEEASQNEALQPSDSTMLQSLLHHASVLALHNHTPEQILGKGKGVIEFEEAMSY</sequence>
<comment type="caution">
    <text evidence="1">The sequence shown here is derived from an EMBL/GenBank/DDBJ whole genome shotgun (WGS) entry which is preliminary data.</text>
</comment>
<evidence type="ECO:0000313" key="2">
    <source>
        <dbReference type="Proteomes" id="UP000765509"/>
    </source>
</evidence>
<dbReference type="EMBL" id="AVOT02044087">
    <property type="protein sequence ID" value="MBW0539455.1"/>
    <property type="molecule type" value="Genomic_DNA"/>
</dbReference>
<protein>
    <submittedName>
        <fullName evidence="1">Uncharacterized protein</fullName>
    </submittedName>
</protein>